<comment type="catalytic activity">
    <reaction evidence="6">
        <text>N-acetyl-alpha-D-glucosamine 1-phosphate + UTP + H(+) = UDP-N-acetyl-alpha-D-glucosamine + diphosphate</text>
        <dbReference type="Rhea" id="RHEA:13509"/>
        <dbReference type="ChEBI" id="CHEBI:15378"/>
        <dbReference type="ChEBI" id="CHEBI:33019"/>
        <dbReference type="ChEBI" id="CHEBI:46398"/>
        <dbReference type="ChEBI" id="CHEBI:57705"/>
        <dbReference type="ChEBI" id="CHEBI:57776"/>
        <dbReference type="EC" id="2.7.7.23"/>
    </reaction>
</comment>
<comment type="similarity">
    <text evidence="2">Belongs to the UDPGP type 1 family.</text>
</comment>
<name>A0ABQ6MT59_9STRA</name>
<evidence type="ECO:0000313" key="7">
    <source>
        <dbReference type="EMBL" id="GMI31883.1"/>
    </source>
</evidence>
<dbReference type="PANTHER" id="PTHR11952:SF2">
    <property type="entry name" value="LD24639P"/>
    <property type="match status" value="1"/>
</dbReference>
<keyword evidence="5" id="KW-0548">Nucleotidyltransferase</keyword>
<dbReference type="SUPFAM" id="SSF53448">
    <property type="entry name" value="Nucleotide-diphospho-sugar transferases"/>
    <property type="match status" value="1"/>
</dbReference>
<dbReference type="InterPro" id="IPR039741">
    <property type="entry name" value="UDP-sugar_pyrophosphorylase"/>
</dbReference>
<dbReference type="EC" id="2.7.7.23" evidence="3"/>
<organism evidence="7 8">
    <name type="scientific">Tetraparma gracilis</name>
    <dbReference type="NCBI Taxonomy" id="2962635"/>
    <lineage>
        <taxon>Eukaryota</taxon>
        <taxon>Sar</taxon>
        <taxon>Stramenopiles</taxon>
        <taxon>Ochrophyta</taxon>
        <taxon>Bolidophyceae</taxon>
        <taxon>Parmales</taxon>
        <taxon>Triparmaceae</taxon>
        <taxon>Tetraparma</taxon>
    </lineage>
</organism>
<comment type="pathway">
    <text evidence="1">Nucleotide-sugar biosynthesis; UDP-N-acetyl-alpha-D-glucosamine biosynthesis; UDP-N-acetyl-alpha-D-glucosamine from N-acetyl-alpha-D-glucosamine 1-phosphate: step 1/1.</text>
</comment>
<gene>
    <name evidence="7" type="ORF">TeGR_g3612</name>
</gene>
<evidence type="ECO:0000256" key="4">
    <source>
        <dbReference type="ARBA" id="ARBA00022679"/>
    </source>
</evidence>
<dbReference type="Proteomes" id="UP001165060">
    <property type="component" value="Unassembled WGS sequence"/>
</dbReference>
<accession>A0ABQ6MT59</accession>
<dbReference type="EMBL" id="BRYB01000528">
    <property type="protein sequence ID" value="GMI31883.1"/>
    <property type="molecule type" value="Genomic_DNA"/>
</dbReference>
<keyword evidence="8" id="KW-1185">Reference proteome</keyword>
<evidence type="ECO:0000256" key="3">
    <source>
        <dbReference type="ARBA" id="ARBA00012457"/>
    </source>
</evidence>
<evidence type="ECO:0000256" key="1">
    <source>
        <dbReference type="ARBA" id="ARBA00005208"/>
    </source>
</evidence>
<sequence>MASPTYSEVSSLLSSYQQSHLLHHYASLPAASQSDLLRSISSLDLPRLYGKILPLLLSPPPASTSPIAPFPASRTLPPPSPTIHASLSSLGRPLVLAGKVCCLVLAGGQGTRLGYPGVKGSFPLSPRATLFDHIFRRGRALSASITWLVMTSPMNHAETVAYFRSKSNYGLPESQVRFFPQGTLPCLSPPADPSSTDPLSYKILLSSPSSVALAPDGNGGVYNALLSSGLLASLTSAGAEYLHVFSVDNALARPADPCFVGLLEREGADAGNKVLWKKDAGEKVGVMALDGGGRPCVVEYSDMSPQEKGLVDTDGKLVYGAGNICNHFFSVAFLNRILSGGSTVDDLVRFHVARKRIPCYDPVRGEAVEPGAPNGIKLETFIFDVFPLSEALAVGEVRRDEEFAPVKSADGPEGEPAVVDSPRMAREMMSELCKKWVRAAGRELGAGGAELEERLGRIRFLEIEPGKTYGGEGIGREEVDKVMAVEGQVDFLVL</sequence>
<reference evidence="7 8" key="1">
    <citation type="journal article" date="2023" name="Commun. Biol.">
        <title>Genome analysis of Parmales, the sister group of diatoms, reveals the evolutionary specialization of diatoms from phago-mixotrophs to photoautotrophs.</title>
        <authorList>
            <person name="Ban H."/>
            <person name="Sato S."/>
            <person name="Yoshikawa S."/>
            <person name="Yamada K."/>
            <person name="Nakamura Y."/>
            <person name="Ichinomiya M."/>
            <person name="Sato N."/>
            <person name="Blanc-Mathieu R."/>
            <person name="Endo H."/>
            <person name="Kuwata A."/>
            <person name="Ogata H."/>
        </authorList>
    </citation>
    <scope>NUCLEOTIDE SEQUENCE [LARGE SCALE GENOMIC DNA]</scope>
</reference>
<dbReference type="InterPro" id="IPR002618">
    <property type="entry name" value="UDPGP_fam"/>
</dbReference>
<evidence type="ECO:0000256" key="6">
    <source>
        <dbReference type="ARBA" id="ARBA00048493"/>
    </source>
</evidence>
<evidence type="ECO:0000313" key="8">
    <source>
        <dbReference type="Proteomes" id="UP001165060"/>
    </source>
</evidence>
<evidence type="ECO:0000256" key="2">
    <source>
        <dbReference type="ARBA" id="ARBA00010401"/>
    </source>
</evidence>
<evidence type="ECO:0000256" key="5">
    <source>
        <dbReference type="ARBA" id="ARBA00022695"/>
    </source>
</evidence>
<proteinExistence type="inferred from homology"/>
<dbReference type="PANTHER" id="PTHR11952">
    <property type="entry name" value="UDP- GLUCOSE PYROPHOSPHORYLASE"/>
    <property type="match status" value="1"/>
</dbReference>
<dbReference type="Gene3D" id="3.90.550.10">
    <property type="entry name" value="Spore Coat Polysaccharide Biosynthesis Protein SpsA, Chain A"/>
    <property type="match status" value="1"/>
</dbReference>
<dbReference type="Pfam" id="PF01704">
    <property type="entry name" value="UDPGP"/>
    <property type="match status" value="1"/>
</dbReference>
<comment type="caution">
    <text evidence="7">The sequence shown here is derived from an EMBL/GenBank/DDBJ whole genome shotgun (WGS) entry which is preliminary data.</text>
</comment>
<protein>
    <recommendedName>
        <fullName evidence="3">UDP-N-acetylglucosamine diphosphorylase</fullName>
        <ecNumber evidence="3">2.7.7.23</ecNumber>
    </recommendedName>
</protein>
<keyword evidence="4" id="KW-0808">Transferase</keyword>
<dbReference type="InterPro" id="IPR029044">
    <property type="entry name" value="Nucleotide-diphossugar_trans"/>
</dbReference>